<name>A0A653DYJ0_9PSED</name>
<dbReference type="Gene3D" id="3.30.1540.10">
    <property type="entry name" value="formyl-coa transferase, domain 3"/>
    <property type="match status" value="1"/>
</dbReference>
<dbReference type="InterPro" id="IPR050509">
    <property type="entry name" value="CoA-transferase_III"/>
</dbReference>
<dbReference type="InterPro" id="IPR044855">
    <property type="entry name" value="CoA-Trfase_III_dom3_sf"/>
</dbReference>
<organism evidence="2">
    <name type="scientific">Pseudomonas marincola</name>
    <dbReference type="NCBI Taxonomy" id="437900"/>
    <lineage>
        <taxon>Bacteria</taxon>
        <taxon>Pseudomonadati</taxon>
        <taxon>Pseudomonadota</taxon>
        <taxon>Gammaproteobacteria</taxon>
        <taxon>Pseudomonadales</taxon>
        <taxon>Pseudomonadaceae</taxon>
        <taxon>Pseudomonas</taxon>
    </lineage>
</organism>
<dbReference type="AlphaFoldDB" id="A0A653DYJ0"/>
<proteinExistence type="predicted"/>
<dbReference type="PANTHER" id="PTHR48228:SF6">
    <property type="entry name" value="L-CARNITINE COA-TRANSFERASE"/>
    <property type="match status" value="1"/>
</dbReference>
<accession>A0A653DYJ0</accession>
<evidence type="ECO:0000313" key="2">
    <source>
        <dbReference type="EMBL" id="VEV95483.1"/>
    </source>
</evidence>
<dbReference type="RefSeq" id="WP_150547445.1">
    <property type="nucleotide sequence ID" value="NZ_LR215729.2"/>
</dbReference>
<sequence length="399" mass="43238">MNLPTKPLAGLKVIELGTLIAGPFASRICAEFGAQVIKVESPDGGDPLRKWRKLYEGTSLWWFVQARNKQSITLNLKHEQGREVLKKLLSEADILIENFRPGVLEKLGLGWDVLHALNPKLVMVRLSGFGQTGPMKDQPGFGAVGESMGGLRYITGFEDRPPVRTGISIGDSIAALWGVIGALMALRHREVNGGEGQVVDVALYEAIFAMMESMVPEFDVFGFIRERTGNIMPGITPSSIHTSSDGKHVQIGANGDAIFKRFMQAIGRQDLAEDATLANNDGRDARRDEIYGVIDRWVAAHSLDEVMAALNAADVPASRIFSAQDMFADPQFLAREMFLSAKLPDGKDFKMPGIVPKLSDTPGSAEWVGPELGEHNEAVLGALGYDASAIAELKANGVL</sequence>
<dbReference type="InterPro" id="IPR023606">
    <property type="entry name" value="CoA-Trfase_III_dom_1_sf"/>
</dbReference>
<dbReference type="Gene3D" id="3.40.50.10540">
    <property type="entry name" value="Crotonobetainyl-coa:carnitine coa-transferase, domain 1"/>
    <property type="match status" value="1"/>
</dbReference>
<gene>
    <name evidence="2" type="ORF">PMYSY11_0436</name>
</gene>
<evidence type="ECO:0000256" key="1">
    <source>
        <dbReference type="ARBA" id="ARBA00022679"/>
    </source>
</evidence>
<dbReference type="EMBL" id="LR215729">
    <property type="protein sequence ID" value="VEV95483.1"/>
    <property type="molecule type" value="Genomic_DNA"/>
</dbReference>
<dbReference type="Pfam" id="PF02515">
    <property type="entry name" value="CoA_transf_3"/>
    <property type="match status" value="1"/>
</dbReference>
<reference evidence="2" key="1">
    <citation type="submission" date="2019-02" db="EMBL/GenBank/DDBJ databases">
        <authorList>
            <consortium name="Genoscope - CEA"/>
            <person name="William W."/>
        </authorList>
    </citation>
    <scope>NUCLEOTIDE SEQUENCE [LARGE SCALE GENOMIC DNA]</scope>
    <source>
        <strain evidence="2">YSy11</strain>
    </source>
</reference>
<dbReference type="EC" id="2.8.3.20" evidence="2"/>
<dbReference type="GO" id="GO:0043961">
    <property type="term" value="F:succinyl-CoA:(R)-citramalate CoA-transferase activity"/>
    <property type="evidence" value="ECO:0007669"/>
    <property type="project" value="UniProtKB-EC"/>
</dbReference>
<dbReference type="PANTHER" id="PTHR48228">
    <property type="entry name" value="SUCCINYL-COA--D-CITRAMALATE COA-TRANSFERASE"/>
    <property type="match status" value="1"/>
</dbReference>
<protein>
    <submittedName>
        <fullName evidence="2">Succinyl-CoA--D-citramalate CoA-transferase</fullName>
        <ecNumber evidence="2">2.8.3.20</ecNumber>
    </submittedName>
</protein>
<keyword evidence="1 2" id="KW-0808">Transferase</keyword>
<dbReference type="InterPro" id="IPR003673">
    <property type="entry name" value="CoA-Trfase_fam_III"/>
</dbReference>
<dbReference type="SUPFAM" id="SSF89796">
    <property type="entry name" value="CoA-transferase family III (CaiB/BaiF)"/>
    <property type="match status" value="1"/>
</dbReference>